<keyword evidence="1" id="KW-0472">Membrane</keyword>
<protein>
    <recommendedName>
        <fullName evidence="4">Glycosyltransferase RgtA/B/C/D-like domain-containing protein</fullName>
    </recommendedName>
</protein>
<feature type="transmembrane region" description="Helical" evidence="1">
    <location>
        <begin position="129"/>
        <end position="149"/>
    </location>
</feature>
<comment type="caution">
    <text evidence="2">The sequence shown here is derived from an EMBL/GenBank/DDBJ whole genome shotgun (WGS) entry which is preliminary data.</text>
</comment>
<accession>A0A1F6FHK3</accession>
<feature type="transmembrane region" description="Helical" evidence="1">
    <location>
        <begin position="385"/>
        <end position="408"/>
    </location>
</feature>
<evidence type="ECO:0000313" key="2">
    <source>
        <dbReference type="EMBL" id="OGG85344.1"/>
    </source>
</evidence>
<evidence type="ECO:0008006" key="4">
    <source>
        <dbReference type="Google" id="ProtNLM"/>
    </source>
</evidence>
<feature type="transmembrane region" description="Helical" evidence="1">
    <location>
        <begin position="169"/>
        <end position="193"/>
    </location>
</feature>
<keyword evidence="1" id="KW-1133">Transmembrane helix</keyword>
<dbReference type="EMBL" id="MFMM01000001">
    <property type="protein sequence ID" value="OGG85344.1"/>
    <property type="molecule type" value="Genomic_DNA"/>
</dbReference>
<feature type="transmembrane region" description="Helical" evidence="1">
    <location>
        <begin position="414"/>
        <end position="433"/>
    </location>
</feature>
<evidence type="ECO:0000256" key="1">
    <source>
        <dbReference type="SAM" id="Phobius"/>
    </source>
</evidence>
<dbReference type="AlphaFoldDB" id="A0A1F6FHK3"/>
<feature type="transmembrane region" description="Helical" evidence="1">
    <location>
        <begin position="225"/>
        <end position="244"/>
    </location>
</feature>
<sequence>MINQIFSKNALTYVFIVIVFVSFLIHLNFRQSHFQELDSSGVYYVLNNFPTSAMNFISMSYMSENLKIFKTREAAENFFNKEIVDKNLRAVLGAKYNDKNKELIISEIYQGKSIFFYLRAAEILALNKIVHLLPIPLFTSIVQPLSSTYSPGPGFFYGFMGAHSSYDDFMKFAGTFQLLIFHLGVLIMFFTVSFLSKNRFTALTVGSLMLFSYSLYSYAHHMGSVTWNIFVPTIFIGLLLYYYNKEREDILRRVSIISSWLLLFSYLVPYLWFATITSIVVIDKNSGISVFNLEYLKKIVISQKWFLVSSVVCLLLILPPSQGFRGSAESLVEFIQFFYYGLLNYFYLYGNLTYLSLIEFWVFFTLFVSGLYVGYKKIKGSEKKLIWYFIVSLLALYSVSVVFNILSFIPSRHILFLTPVLFIIISFAIDVLYKRLDMVLLVLFNVLLISAGFYSVIASQDVTFDQTLHAKVPTYIDSVIVYGENYPLKYRFEDSHHAFIKKGNVLLSEQIKPNVRYLYVSQLGCFEDLLQDAKDEGIHVVLENKKQYVTDQKFIAFDPSDFVFNSPNNYCQAEFIWKE</sequence>
<feature type="transmembrane region" description="Helical" evidence="1">
    <location>
        <begin position="354"/>
        <end position="373"/>
    </location>
</feature>
<feature type="transmembrane region" description="Helical" evidence="1">
    <location>
        <begin position="331"/>
        <end position="348"/>
    </location>
</feature>
<reference evidence="2 3" key="1">
    <citation type="journal article" date="2016" name="Nat. Commun.">
        <title>Thousands of microbial genomes shed light on interconnected biogeochemical processes in an aquifer system.</title>
        <authorList>
            <person name="Anantharaman K."/>
            <person name="Brown C.T."/>
            <person name="Hug L.A."/>
            <person name="Sharon I."/>
            <person name="Castelle C.J."/>
            <person name="Probst A.J."/>
            <person name="Thomas B.C."/>
            <person name="Singh A."/>
            <person name="Wilkins M.J."/>
            <person name="Karaoz U."/>
            <person name="Brodie E.L."/>
            <person name="Williams K.H."/>
            <person name="Hubbard S.S."/>
            <person name="Banfield J.F."/>
        </authorList>
    </citation>
    <scope>NUCLEOTIDE SEQUENCE [LARGE SCALE GENOMIC DNA]</scope>
</reference>
<keyword evidence="1" id="KW-0812">Transmembrane</keyword>
<evidence type="ECO:0000313" key="3">
    <source>
        <dbReference type="Proteomes" id="UP000177325"/>
    </source>
</evidence>
<organism evidence="2 3">
    <name type="scientific">Candidatus Kaiserbacteria bacterium RIFCSPLOWO2_12_FULL_45_26</name>
    <dbReference type="NCBI Taxonomy" id="1798525"/>
    <lineage>
        <taxon>Bacteria</taxon>
        <taxon>Candidatus Kaiseribacteriota</taxon>
    </lineage>
</organism>
<dbReference type="Proteomes" id="UP000177325">
    <property type="component" value="Unassembled WGS sequence"/>
</dbReference>
<feature type="transmembrane region" description="Helical" evidence="1">
    <location>
        <begin position="256"/>
        <end position="282"/>
    </location>
</feature>
<feature type="transmembrane region" description="Helical" evidence="1">
    <location>
        <begin position="302"/>
        <end position="319"/>
    </location>
</feature>
<dbReference type="STRING" id="1798525.A3G90_04825"/>
<gene>
    <name evidence="2" type="ORF">A3G90_04825</name>
</gene>
<name>A0A1F6FHK3_9BACT</name>
<feature type="transmembrane region" description="Helical" evidence="1">
    <location>
        <begin position="200"/>
        <end position="219"/>
    </location>
</feature>
<feature type="transmembrane region" description="Helical" evidence="1">
    <location>
        <begin position="12"/>
        <end position="29"/>
    </location>
</feature>
<proteinExistence type="predicted"/>
<feature type="transmembrane region" description="Helical" evidence="1">
    <location>
        <begin position="440"/>
        <end position="457"/>
    </location>
</feature>